<dbReference type="Proteomes" id="UP000269396">
    <property type="component" value="Unassembled WGS sequence"/>
</dbReference>
<dbReference type="InterPro" id="IPR046455">
    <property type="entry name" value="Sec7/BIG1-like_C"/>
</dbReference>
<dbReference type="STRING" id="31246.A0A183PGQ5"/>
<dbReference type="EMBL" id="UZAL01033620">
    <property type="protein sequence ID" value="VDP63769.1"/>
    <property type="molecule type" value="Genomic_DNA"/>
</dbReference>
<protein>
    <submittedName>
        <fullName evidence="1">Uncharacterized protein</fullName>
    </submittedName>
</protein>
<gene>
    <name evidence="1" type="ORF">SMTD_LOCUS13540</name>
</gene>
<evidence type="ECO:0000313" key="2">
    <source>
        <dbReference type="Proteomes" id="UP000269396"/>
    </source>
</evidence>
<reference evidence="1 2" key="1">
    <citation type="submission" date="2018-11" db="EMBL/GenBank/DDBJ databases">
        <authorList>
            <consortium name="Pathogen Informatics"/>
        </authorList>
    </citation>
    <scope>NUCLEOTIDE SEQUENCE [LARGE SCALE GENOMIC DNA]</scope>
    <source>
        <strain>Denwood</strain>
        <strain evidence="2">Zambia</strain>
    </source>
</reference>
<evidence type="ECO:0000313" key="1">
    <source>
        <dbReference type="EMBL" id="VDP63769.1"/>
    </source>
</evidence>
<dbReference type="Pfam" id="PF20252">
    <property type="entry name" value="BIG2_C"/>
    <property type="match status" value="1"/>
</dbReference>
<sequence length="332" mass="36663">MPIEINDQTMATSFGNTNQQSIPGHVARAHLFADLLNKCVVQYELIQTVDHILFYSAHSKNEDIHYLHEARRLAVASYPAFEVALQAATSSNQPTSFNSSSFLTKDSNSNNNTGSRISVDIINHDYSSTNKTITNHKDDLHILDSSENLNVLENEKASTQCFFETNLNNTTQLVGASPLPFDSRGFKVKAKPNLLKQETHSLLCALRILFRLAEEASDIREKADELLDHVILDAFHYYHGLVIDGHRHAWDPCLVLIITQLIQLSPSSRFHKHATCLYPGLCDLVAMAGGISPQVAALMRVFLLRCGTFFIPMTSGGGGSSSNSSTNTENSS</sequence>
<accession>A0A183PGQ5</accession>
<organism evidence="1 2">
    <name type="scientific">Schistosoma mattheei</name>
    <dbReference type="NCBI Taxonomy" id="31246"/>
    <lineage>
        <taxon>Eukaryota</taxon>
        <taxon>Metazoa</taxon>
        <taxon>Spiralia</taxon>
        <taxon>Lophotrochozoa</taxon>
        <taxon>Platyhelminthes</taxon>
        <taxon>Trematoda</taxon>
        <taxon>Digenea</taxon>
        <taxon>Strigeidida</taxon>
        <taxon>Schistosomatoidea</taxon>
        <taxon>Schistosomatidae</taxon>
        <taxon>Schistosoma</taxon>
    </lineage>
</organism>
<keyword evidence="2" id="KW-1185">Reference proteome</keyword>
<name>A0A183PGQ5_9TREM</name>
<dbReference type="AlphaFoldDB" id="A0A183PGQ5"/>
<proteinExistence type="predicted"/>